<feature type="transmembrane region" description="Helical" evidence="6">
    <location>
        <begin position="176"/>
        <end position="200"/>
    </location>
</feature>
<dbReference type="EMBL" id="JAUKUD010000002">
    <property type="protein sequence ID" value="KAK0750956.1"/>
    <property type="molecule type" value="Genomic_DNA"/>
</dbReference>
<keyword evidence="9" id="KW-1185">Reference proteome</keyword>
<evidence type="ECO:0000256" key="6">
    <source>
        <dbReference type="SAM" id="Phobius"/>
    </source>
</evidence>
<proteinExistence type="inferred from homology"/>
<evidence type="ECO:0000256" key="2">
    <source>
        <dbReference type="ARBA" id="ARBA00022692"/>
    </source>
</evidence>
<dbReference type="Pfam" id="PF20684">
    <property type="entry name" value="Fung_rhodopsin"/>
    <property type="match status" value="1"/>
</dbReference>
<feature type="domain" description="Rhodopsin" evidence="7">
    <location>
        <begin position="37"/>
        <end position="273"/>
    </location>
</feature>
<accession>A0AA40F4T1</accession>
<evidence type="ECO:0000256" key="4">
    <source>
        <dbReference type="ARBA" id="ARBA00023136"/>
    </source>
</evidence>
<comment type="similarity">
    <text evidence="5">Belongs to the SAT4 family.</text>
</comment>
<evidence type="ECO:0000313" key="8">
    <source>
        <dbReference type="EMBL" id="KAK0750956.1"/>
    </source>
</evidence>
<feature type="transmembrane region" description="Helical" evidence="6">
    <location>
        <begin position="134"/>
        <end position="156"/>
    </location>
</feature>
<feature type="transmembrane region" description="Helical" evidence="6">
    <location>
        <begin position="98"/>
        <end position="122"/>
    </location>
</feature>
<evidence type="ECO:0000256" key="1">
    <source>
        <dbReference type="ARBA" id="ARBA00004141"/>
    </source>
</evidence>
<evidence type="ECO:0000256" key="3">
    <source>
        <dbReference type="ARBA" id="ARBA00022989"/>
    </source>
</evidence>
<evidence type="ECO:0000256" key="5">
    <source>
        <dbReference type="ARBA" id="ARBA00038359"/>
    </source>
</evidence>
<dbReference type="InterPro" id="IPR052337">
    <property type="entry name" value="SAT4-like"/>
</dbReference>
<feature type="transmembrane region" description="Helical" evidence="6">
    <location>
        <begin position="20"/>
        <end position="41"/>
    </location>
</feature>
<comment type="subcellular location">
    <subcellularLocation>
        <location evidence="1">Membrane</location>
        <topology evidence="1">Multi-pass membrane protein</topology>
    </subcellularLocation>
</comment>
<gene>
    <name evidence="8" type="ORF">B0T18DRAFT_59497</name>
</gene>
<dbReference type="Proteomes" id="UP001172155">
    <property type="component" value="Unassembled WGS sequence"/>
</dbReference>
<feature type="transmembrane region" description="Helical" evidence="6">
    <location>
        <begin position="257"/>
        <end position="277"/>
    </location>
</feature>
<organism evidence="8 9">
    <name type="scientific">Schizothecium vesticola</name>
    <dbReference type="NCBI Taxonomy" id="314040"/>
    <lineage>
        <taxon>Eukaryota</taxon>
        <taxon>Fungi</taxon>
        <taxon>Dikarya</taxon>
        <taxon>Ascomycota</taxon>
        <taxon>Pezizomycotina</taxon>
        <taxon>Sordariomycetes</taxon>
        <taxon>Sordariomycetidae</taxon>
        <taxon>Sordariales</taxon>
        <taxon>Schizotheciaceae</taxon>
        <taxon>Schizothecium</taxon>
    </lineage>
</organism>
<dbReference type="PANTHER" id="PTHR33048">
    <property type="entry name" value="PTH11-LIKE INTEGRAL MEMBRANE PROTEIN (AFU_ORTHOLOGUE AFUA_5G11245)"/>
    <property type="match status" value="1"/>
</dbReference>
<sequence length="359" mass="39097">MSTVGRPSASRDDDDISAGVIASAVASLAIAAVAVAARFYTRAVIMRGLAAEDWFVLAAWLLSIGYTVSMVLEAMSALGRHSWTLQAEDLVTFGKVRASWAALLFYQLSLTCSKISILLLYLRVLTYSWARRAAWVLVAVVVIYNTLYFVSTLTLCVPIEALWNRTVRGSCHTGQVYMWTAIGFHIVTDFLMFALPLPVVIMTAALPQRIMLLIIFALGFLVCVISLLRAVLIKPLLGSADFTWDFVTVAHWTSVEVNAAVVCACLLVIRPLLGVLWSKLRPASWLRVGRMSLGSGQPTIGSESVTGIRLPFSMDRLEGGSSRRDRVLLSGTEAEDSTAPMGNVAQQYAAAMKEVSAVR</sequence>
<protein>
    <recommendedName>
        <fullName evidence="7">Rhodopsin domain-containing protein</fullName>
    </recommendedName>
</protein>
<feature type="transmembrane region" description="Helical" evidence="6">
    <location>
        <begin position="53"/>
        <end position="78"/>
    </location>
</feature>
<dbReference type="GO" id="GO:0016020">
    <property type="term" value="C:membrane"/>
    <property type="evidence" value="ECO:0007669"/>
    <property type="project" value="UniProtKB-SubCell"/>
</dbReference>
<reference evidence="8" key="1">
    <citation type="submission" date="2023-06" db="EMBL/GenBank/DDBJ databases">
        <title>Genome-scale phylogeny and comparative genomics of the fungal order Sordariales.</title>
        <authorList>
            <consortium name="Lawrence Berkeley National Laboratory"/>
            <person name="Hensen N."/>
            <person name="Bonometti L."/>
            <person name="Westerberg I."/>
            <person name="Brannstrom I.O."/>
            <person name="Guillou S."/>
            <person name="Cros-Aarteil S."/>
            <person name="Calhoun S."/>
            <person name="Haridas S."/>
            <person name="Kuo A."/>
            <person name="Mondo S."/>
            <person name="Pangilinan J."/>
            <person name="Riley R."/>
            <person name="LaButti K."/>
            <person name="Andreopoulos B."/>
            <person name="Lipzen A."/>
            <person name="Chen C."/>
            <person name="Yanf M."/>
            <person name="Daum C."/>
            <person name="Ng V."/>
            <person name="Clum A."/>
            <person name="Steindorff A."/>
            <person name="Ohm R."/>
            <person name="Martin F."/>
            <person name="Silar P."/>
            <person name="Natvig D."/>
            <person name="Lalanne C."/>
            <person name="Gautier V."/>
            <person name="Ament-velasquez S.L."/>
            <person name="Kruys A."/>
            <person name="Hutchinson M.I."/>
            <person name="Powell A.J."/>
            <person name="Barry K."/>
            <person name="Miller A.N."/>
            <person name="Grigoriev I.V."/>
            <person name="Debuchy R."/>
            <person name="Gladieux P."/>
            <person name="Thoren M.H."/>
            <person name="Johannesson H."/>
        </authorList>
    </citation>
    <scope>NUCLEOTIDE SEQUENCE</scope>
    <source>
        <strain evidence="8">SMH3187-1</strain>
    </source>
</reference>
<dbReference type="PANTHER" id="PTHR33048:SF47">
    <property type="entry name" value="INTEGRAL MEMBRANE PROTEIN-RELATED"/>
    <property type="match status" value="1"/>
</dbReference>
<name>A0AA40F4T1_9PEZI</name>
<keyword evidence="2 6" id="KW-0812">Transmembrane</keyword>
<dbReference type="InterPro" id="IPR049326">
    <property type="entry name" value="Rhodopsin_dom_fungi"/>
</dbReference>
<feature type="transmembrane region" description="Helical" evidence="6">
    <location>
        <begin position="212"/>
        <end position="237"/>
    </location>
</feature>
<evidence type="ECO:0000313" key="9">
    <source>
        <dbReference type="Proteomes" id="UP001172155"/>
    </source>
</evidence>
<keyword evidence="3 6" id="KW-1133">Transmembrane helix</keyword>
<comment type="caution">
    <text evidence="8">The sequence shown here is derived from an EMBL/GenBank/DDBJ whole genome shotgun (WGS) entry which is preliminary data.</text>
</comment>
<dbReference type="AlphaFoldDB" id="A0AA40F4T1"/>
<evidence type="ECO:0000259" key="7">
    <source>
        <dbReference type="Pfam" id="PF20684"/>
    </source>
</evidence>
<keyword evidence="4 6" id="KW-0472">Membrane</keyword>